<evidence type="ECO:0000313" key="1">
    <source>
        <dbReference type="EMBL" id="KAL3597494.1"/>
    </source>
</evidence>
<evidence type="ECO:0000313" key="2">
    <source>
        <dbReference type="Proteomes" id="UP000309997"/>
    </source>
</evidence>
<keyword evidence="2" id="KW-1185">Reference proteome</keyword>
<organism evidence="1 2">
    <name type="scientific">Populus alba</name>
    <name type="common">White poplar</name>
    <dbReference type="NCBI Taxonomy" id="43335"/>
    <lineage>
        <taxon>Eukaryota</taxon>
        <taxon>Viridiplantae</taxon>
        <taxon>Streptophyta</taxon>
        <taxon>Embryophyta</taxon>
        <taxon>Tracheophyta</taxon>
        <taxon>Spermatophyta</taxon>
        <taxon>Magnoliopsida</taxon>
        <taxon>eudicotyledons</taxon>
        <taxon>Gunneridae</taxon>
        <taxon>Pentapetalae</taxon>
        <taxon>rosids</taxon>
        <taxon>fabids</taxon>
        <taxon>Malpighiales</taxon>
        <taxon>Salicaceae</taxon>
        <taxon>Saliceae</taxon>
        <taxon>Populus</taxon>
    </lineage>
</organism>
<gene>
    <name evidence="1" type="ORF">D5086_009131</name>
</gene>
<protein>
    <submittedName>
        <fullName evidence="1">Uncharacterized protein</fullName>
    </submittedName>
</protein>
<name>A0ACC4CHF0_POPAL</name>
<proteinExistence type="predicted"/>
<accession>A0ACC4CHF0</accession>
<dbReference type="EMBL" id="RCHU02000004">
    <property type="protein sequence ID" value="KAL3597494.1"/>
    <property type="molecule type" value="Genomic_DNA"/>
</dbReference>
<sequence length="119" mass="13017">MDAGRREDGGVFNRGIGNAGEERCVFGKASGKALKQIGGKGTKEFDLQYPSKERWIPYSLFLLFLMLTGGFKIAVPQTIQQEQAHVSDHGTGEKASYFIRNSAQSGLQHVGRPTETVDV</sequence>
<comment type="caution">
    <text evidence="1">The sequence shown here is derived from an EMBL/GenBank/DDBJ whole genome shotgun (WGS) entry which is preliminary data.</text>
</comment>
<reference evidence="1 2" key="1">
    <citation type="journal article" date="2024" name="Plant Biotechnol. J.">
        <title>Genome and CRISPR/Cas9 system of a widespread forest tree (Populus alba) in the world.</title>
        <authorList>
            <person name="Liu Y.J."/>
            <person name="Jiang P.F."/>
            <person name="Han X.M."/>
            <person name="Li X.Y."/>
            <person name="Wang H.M."/>
            <person name="Wang Y.J."/>
            <person name="Wang X.X."/>
            <person name="Zeng Q.Y."/>
        </authorList>
    </citation>
    <scope>NUCLEOTIDE SEQUENCE [LARGE SCALE GENOMIC DNA]</scope>
    <source>
        <strain evidence="2">cv. PAL-ZL1</strain>
    </source>
</reference>
<dbReference type="Proteomes" id="UP000309997">
    <property type="component" value="Unassembled WGS sequence"/>
</dbReference>